<dbReference type="EnsemblPlants" id="KQL32130">
    <property type="protein sequence ID" value="KQL32130"/>
    <property type="gene ID" value="SETIT_019014mg"/>
</dbReference>
<evidence type="ECO:0000313" key="1">
    <source>
        <dbReference type="EnsemblPlants" id="KQL32130"/>
    </source>
</evidence>
<dbReference type="InParanoid" id="K3YXL8"/>
<name>K3YXL8_SETIT</name>
<evidence type="ECO:0000313" key="2">
    <source>
        <dbReference type="Proteomes" id="UP000004995"/>
    </source>
</evidence>
<protein>
    <submittedName>
        <fullName evidence="1">Uncharacterized protein</fullName>
    </submittedName>
</protein>
<organism evidence="1 2">
    <name type="scientific">Setaria italica</name>
    <name type="common">Foxtail millet</name>
    <name type="synonym">Panicum italicum</name>
    <dbReference type="NCBI Taxonomy" id="4555"/>
    <lineage>
        <taxon>Eukaryota</taxon>
        <taxon>Viridiplantae</taxon>
        <taxon>Streptophyta</taxon>
        <taxon>Embryophyta</taxon>
        <taxon>Tracheophyta</taxon>
        <taxon>Spermatophyta</taxon>
        <taxon>Magnoliopsida</taxon>
        <taxon>Liliopsida</taxon>
        <taxon>Poales</taxon>
        <taxon>Poaceae</taxon>
        <taxon>PACMAD clade</taxon>
        <taxon>Panicoideae</taxon>
        <taxon>Panicodae</taxon>
        <taxon>Paniceae</taxon>
        <taxon>Cenchrinae</taxon>
        <taxon>Setaria</taxon>
    </lineage>
</organism>
<dbReference type="Proteomes" id="UP000004995">
    <property type="component" value="Unassembled WGS sequence"/>
</dbReference>
<dbReference type="AlphaFoldDB" id="K3YXL8"/>
<accession>K3YXL8</accession>
<dbReference type="HOGENOM" id="CLU_3017835_0_0_1"/>
<dbReference type="EMBL" id="AGNK02000605">
    <property type="status" value="NOT_ANNOTATED_CDS"/>
    <property type="molecule type" value="Genomic_DNA"/>
</dbReference>
<dbReference type="Gramene" id="KQL32130">
    <property type="protein sequence ID" value="KQL32130"/>
    <property type="gene ID" value="SETIT_019014mg"/>
</dbReference>
<reference evidence="1" key="2">
    <citation type="submission" date="2018-08" db="UniProtKB">
        <authorList>
            <consortium name="EnsemblPlants"/>
        </authorList>
    </citation>
    <scope>IDENTIFICATION</scope>
    <source>
        <strain evidence="1">Yugu1</strain>
    </source>
</reference>
<reference evidence="2" key="1">
    <citation type="journal article" date="2012" name="Nat. Biotechnol.">
        <title>Reference genome sequence of the model plant Setaria.</title>
        <authorList>
            <person name="Bennetzen J.L."/>
            <person name="Schmutz J."/>
            <person name="Wang H."/>
            <person name="Percifield R."/>
            <person name="Hawkins J."/>
            <person name="Pontaroli A.C."/>
            <person name="Estep M."/>
            <person name="Feng L."/>
            <person name="Vaughn J.N."/>
            <person name="Grimwood J."/>
            <person name="Jenkins J."/>
            <person name="Barry K."/>
            <person name="Lindquist E."/>
            <person name="Hellsten U."/>
            <person name="Deshpande S."/>
            <person name="Wang X."/>
            <person name="Wu X."/>
            <person name="Mitros T."/>
            <person name="Triplett J."/>
            <person name="Yang X."/>
            <person name="Ye C.Y."/>
            <person name="Mauro-Herrera M."/>
            <person name="Wang L."/>
            <person name="Li P."/>
            <person name="Sharma M."/>
            <person name="Sharma R."/>
            <person name="Ronald P.C."/>
            <person name="Panaud O."/>
            <person name="Kellogg E.A."/>
            <person name="Brutnell T.P."/>
            <person name="Doust A.N."/>
            <person name="Tuskan G.A."/>
            <person name="Rokhsar D."/>
            <person name="Devos K.M."/>
        </authorList>
    </citation>
    <scope>NUCLEOTIDE SEQUENCE [LARGE SCALE GENOMIC DNA]</scope>
    <source>
        <strain evidence="2">cv. Yugu1</strain>
    </source>
</reference>
<keyword evidence="2" id="KW-1185">Reference proteome</keyword>
<sequence length="56" mass="6252">MNVITRTCKVCSISLMIFQPLLPGKIIASVQMLPREVMSFFFLPHKSNGTCHALNS</sequence>
<proteinExistence type="predicted"/>